<reference evidence="1" key="1">
    <citation type="submission" date="2020-03" db="EMBL/GenBank/DDBJ databases">
        <title>A mixture of massive structural variations and highly conserved coding sequences in Ustilaginoidea virens genome.</title>
        <authorList>
            <person name="Zhang K."/>
            <person name="Zhao Z."/>
            <person name="Zhang Z."/>
            <person name="Li Y."/>
            <person name="Hsiang T."/>
            <person name="Sun W."/>
        </authorList>
    </citation>
    <scope>NUCLEOTIDE SEQUENCE</scope>
    <source>
        <strain evidence="1">UV-8b</strain>
    </source>
</reference>
<keyword evidence="2" id="KW-1185">Reference proteome</keyword>
<dbReference type="KEGG" id="uvi:66068701"/>
<protein>
    <submittedName>
        <fullName evidence="1">Uncharacterized protein</fullName>
    </submittedName>
</protein>
<dbReference type="RefSeq" id="XP_043001356.1">
    <property type="nucleotide sequence ID" value="XM_043145421.1"/>
</dbReference>
<accession>A0A8E5HY67</accession>
<sequence length="76" mass="8549">MKRNWELTSHILGGLTSYCLVGQRSSSNGVRNLKEVVLQQKIPKETPYATKKFLIHIGMQISSSNLSSISSRHLYS</sequence>
<proteinExistence type="predicted"/>
<organism evidence="1 2">
    <name type="scientific">Ustilaginoidea virens</name>
    <name type="common">Rice false smut fungus</name>
    <name type="synonym">Villosiclava virens</name>
    <dbReference type="NCBI Taxonomy" id="1159556"/>
    <lineage>
        <taxon>Eukaryota</taxon>
        <taxon>Fungi</taxon>
        <taxon>Dikarya</taxon>
        <taxon>Ascomycota</taxon>
        <taxon>Pezizomycotina</taxon>
        <taxon>Sordariomycetes</taxon>
        <taxon>Hypocreomycetidae</taxon>
        <taxon>Hypocreales</taxon>
        <taxon>Clavicipitaceae</taxon>
        <taxon>Ustilaginoidea</taxon>
    </lineage>
</organism>
<name>A0A8E5HY67_USTVR</name>
<evidence type="ECO:0000313" key="1">
    <source>
        <dbReference type="EMBL" id="QUC23683.1"/>
    </source>
</evidence>
<gene>
    <name evidence="1" type="ORF">UV8b_07924</name>
</gene>
<evidence type="ECO:0000313" key="2">
    <source>
        <dbReference type="Proteomes" id="UP000027002"/>
    </source>
</evidence>
<dbReference type="EMBL" id="CP072759">
    <property type="protein sequence ID" value="QUC23683.1"/>
    <property type="molecule type" value="Genomic_DNA"/>
</dbReference>
<dbReference type="GeneID" id="66068701"/>
<dbReference type="Proteomes" id="UP000027002">
    <property type="component" value="Chromosome 7"/>
</dbReference>
<dbReference type="AlphaFoldDB" id="A0A8E5HY67"/>